<comment type="similarity">
    <text evidence="7">Belongs to the binding-protein-dependent transport system permease family.</text>
</comment>
<evidence type="ECO:0000256" key="3">
    <source>
        <dbReference type="ARBA" id="ARBA00022475"/>
    </source>
</evidence>
<feature type="transmembrane region" description="Helical" evidence="7">
    <location>
        <begin position="79"/>
        <end position="98"/>
    </location>
</feature>
<keyword evidence="6 7" id="KW-0472">Membrane</keyword>
<dbReference type="Proteomes" id="UP000256977">
    <property type="component" value="Unassembled WGS sequence"/>
</dbReference>
<dbReference type="SUPFAM" id="SSF161098">
    <property type="entry name" value="MetI-like"/>
    <property type="match status" value="1"/>
</dbReference>
<evidence type="ECO:0000256" key="1">
    <source>
        <dbReference type="ARBA" id="ARBA00004651"/>
    </source>
</evidence>
<feature type="transmembrane region" description="Helical" evidence="7">
    <location>
        <begin position="258"/>
        <end position="277"/>
    </location>
</feature>
<evidence type="ECO:0000313" key="10">
    <source>
        <dbReference type="Proteomes" id="UP000256977"/>
    </source>
</evidence>
<dbReference type="RefSeq" id="WP_116060254.1">
    <property type="nucleotide sequence ID" value="NZ_QRDZ01000005.1"/>
</dbReference>
<proteinExistence type="inferred from homology"/>
<evidence type="ECO:0000256" key="2">
    <source>
        <dbReference type="ARBA" id="ARBA00022448"/>
    </source>
</evidence>
<dbReference type="InterPro" id="IPR000515">
    <property type="entry name" value="MetI-like"/>
</dbReference>
<evidence type="ECO:0000259" key="8">
    <source>
        <dbReference type="PROSITE" id="PS50928"/>
    </source>
</evidence>
<dbReference type="CDD" id="cd06261">
    <property type="entry name" value="TM_PBP2"/>
    <property type="match status" value="1"/>
</dbReference>
<evidence type="ECO:0000256" key="6">
    <source>
        <dbReference type="ARBA" id="ARBA00023136"/>
    </source>
</evidence>
<gene>
    <name evidence="9" type="ORF">DFP98_105270</name>
</gene>
<keyword evidence="10" id="KW-1185">Reference proteome</keyword>
<keyword evidence="4 7" id="KW-0812">Transmembrane</keyword>
<dbReference type="PANTHER" id="PTHR43744:SF9">
    <property type="entry name" value="POLYGALACTURONAN_RHAMNOGALACTURONAN TRANSPORT SYSTEM PERMEASE PROTEIN YTCP"/>
    <property type="match status" value="1"/>
</dbReference>
<feature type="domain" description="ABC transmembrane type-1" evidence="8">
    <location>
        <begin position="75"/>
        <end position="281"/>
    </location>
</feature>
<name>A0A3D9KFM9_9BACL</name>
<keyword evidence="5 7" id="KW-1133">Transmembrane helix</keyword>
<dbReference type="AlphaFoldDB" id="A0A3D9KFM9"/>
<dbReference type="EMBL" id="QRDZ01000005">
    <property type="protein sequence ID" value="RED85259.1"/>
    <property type="molecule type" value="Genomic_DNA"/>
</dbReference>
<dbReference type="InterPro" id="IPR035906">
    <property type="entry name" value="MetI-like_sf"/>
</dbReference>
<feature type="transmembrane region" description="Helical" evidence="7">
    <location>
        <begin position="141"/>
        <end position="162"/>
    </location>
</feature>
<evidence type="ECO:0000313" key="9">
    <source>
        <dbReference type="EMBL" id="RED85259.1"/>
    </source>
</evidence>
<comment type="caution">
    <text evidence="9">The sequence shown here is derived from an EMBL/GenBank/DDBJ whole genome shotgun (WGS) entry which is preliminary data.</text>
</comment>
<evidence type="ECO:0000256" key="7">
    <source>
        <dbReference type="RuleBase" id="RU363032"/>
    </source>
</evidence>
<feature type="transmembrane region" description="Helical" evidence="7">
    <location>
        <begin position="183"/>
        <end position="205"/>
    </location>
</feature>
<reference evidence="9 10" key="1">
    <citation type="submission" date="2018-07" db="EMBL/GenBank/DDBJ databases">
        <title>Genomic Encyclopedia of Type Strains, Phase III (KMG-III): the genomes of soil and plant-associated and newly described type strains.</title>
        <authorList>
            <person name="Whitman W."/>
        </authorList>
    </citation>
    <scope>NUCLEOTIDE SEQUENCE [LARGE SCALE GENOMIC DNA]</scope>
    <source>
        <strain evidence="9 10">CECT 7287</strain>
    </source>
</reference>
<dbReference type="PANTHER" id="PTHR43744">
    <property type="entry name" value="ABC TRANSPORTER PERMEASE PROTEIN MG189-RELATED-RELATED"/>
    <property type="match status" value="1"/>
</dbReference>
<dbReference type="PROSITE" id="PS50928">
    <property type="entry name" value="ABC_TM1"/>
    <property type="match status" value="1"/>
</dbReference>
<sequence length="292" mass="32910">MMKLTVSDRVFNLVNGILMLLLVVLTLYPFYHVIMASFSDSNRLLAHQGLLLKPFGFSLAAYERVLDNPNIFSGYRNTFIILIFGTLANLFFTALGAYGLSRNFLLRKPIMIAIIFTMYFSGGLIPTYLLVNNWLHMGNSLLALIVPVAISTWNLIIMRTSFEALPESLIESAKIDGSGEFGILFRIVIPLSMPVVAVMILYYGVAHWNSWFNAMLFLRSRDLFPLQLILREILVLNDTNSMQLGDAMADQEGVRESIKYATIMVATVPILLIYPFLQRFFAKGVMIGAVKE</sequence>
<dbReference type="OrthoDB" id="9810086at2"/>
<comment type="subcellular location">
    <subcellularLocation>
        <location evidence="1 7">Cell membrane</location>
        <topology evidence="1 7">Multi-pass membrane protein</topology>
    </subcellularLocation>
</comment>
<dbReference type="GO" id="GO:0005886">
    <property type="term" value="C:plasma membrane"/>
    <property type="evidence" value="ECO:0007669"/>
    <property type="project" value="UniProtKB-SubCell"/>
</dbReference>
<accession>A0A3D9KFM9</accession>
<feature type="transmembrane region" description="Helical" evidence="7">
    <location>
        <begin position="12"/>
        <end position="31"/>
    </location>
</feature>
<organism evidence="9 10">
    <name type="scientific">Cohnella phaseoli</name>
    <dbReference type="NCBI Taxonomy" id="456490"/>
    <lineage>
        <taxon>Bacteria</taxon>
        <taxon>Bacillati</taxon>
        <taxon>Bacillota</taxon>
        <taxon>Bacilli</taxon>
        <taxon>Bacillales</taxon>
        <taxon>Paenibacillaceae</taxon>
        <taxon>Cohnella</taxon>
    </lineage>
</organism>
<feature type="transmembrane region" description="Helical" evidence="7">
    <location>
        <begin position="110"/>
        <end position="129"/>
    </location>
</feature>
<dbReference type="Pfam" id="PF00528">
    <property type="entry name" value="BPD_transp_1"/>
    <property type="match status" value="1"/>
</dbReference>
<dbReference type="GO" id="GO:0055085">
    <property type="term" value="P:transmembrane transport"/>
    <property type="evidence" value="ECO:0007669"/>
    <property type="project" value="InterPro"/>
</dbReference>
<protein>
    <submittedName>
        <fullName evidence="9">Putative aldouronate transport system permease protein</fullName>
    </submittedName>
</protein>
<evidence type="ECO:0000256" key="5">
    <source>
        <dbReference type="ARBA" id="ARBA00022989"/>
    </source>
</evidence>
<keyword evidence="2 7" id="KW-0813">Transport</keyword>
<dbReference type="Gene3D" id="1.10.3720.10">
    <property type="entry name" value="MetI-like"/>
    <property type="match status" value="1"/>
</dbReference>
<keyword evidence="3" id="KW-1003">Cell membrane</keyword>
<evidence type="ECO:0000256" key="4">
    <source>
        <dbReference type="ARBA" id="ARBA00022692"/>
    </source>
</evidence>